<gene>
    <name evidence="9" type="ORF">L9F63_021912</name>
</gene>
<keyword evidence="10" id="KW-1185">Reference proteome</keyword>
<dbReference type="Proteomes" id="UP001233999">
    <property type="component" value="Unassembled WGS sequence"/>
</dbReference>
<dbReference type="InterPro" id="IPR000425">
    <property type="entry name" value="MIP"/>
</dbReference>
<sequence>MASVDHQNVEYHLVTLFEKLDAVRRDASCVSPPTPQRPSMQAEVRTLEFWRSIISECLAAFFYVFIVCGAASGATNAPGNLSSTPTPSVILSTALASGFAMATLTQCFGHVSGAHVNPAVTIAMLVTRNITPLRALMFATAQCGGGIAGAALLYGITVPGYMAHNPGHLNSWERFAVSSC</sequence>
<dbReference type="InterPro" id="IPR022357">
    <property type="entry name" value="MIP_CS"/>
</dbReference>
<keyword evidence="6 8" id="KW-0472">Membrane</keyword>
<evidence type="ECO:0008006" key="11">
    <source>
        <dbReference type="Google" id="ProtNLM"/>
    </source>
</evidence>
<dbReference type="EMBL" id="JASPKZ010007534">
    <property type="protein sequence ID" value="KAJ9583749.1"/>
    <property type="molecule type" value="Genomic_DNA"/>
</dbReference>
<keyword evidence="5 8" id="KW-1133">Transmembrane helix</keyword>
<dbReference type="PRINTS" id="PR00783">
    <property type="entry name" value="MINTRINSICP"/>
</dbReference>
<dbReference type="Pfam" id="PF00230">
    <property type="entry name" value="MIP"/>
    <property type="match status" value="1"/>
</dbReference>
<evidence type="ECO:0000313" key="9">
    <source>
        <dbReference type="EMBL" id="KAJ9583749.1"/>
    </source>
</evidence>
<accession>A0AAD7ZN26</accession>
<evidence type="ECO:0000256" key="1">
    <source>
        <dbReference type="ARBA" id="ARBA00004141"/>
    </source>
</evidence>
<evidence type="ECO:0000256" key="6">
    <source>
        <dbReference type="ARBA" id="ARBA00023136"/>
    </source>
</evidence>
<reference evidence="9" key="1">
    <citation type="journal article" date="2023" name="IScience">
        <title>Live-bearing cockroach genome reveals convergent evolutionary mechanisms linked to viviparity in insects and beyond.</title>
        <authorList>
            <person name="Fouks B."/>
            <person name="Harrison M.C."/>
            <person name="Mikhailova A.A."/>
            <person name="Marchal E."/>
            <person name="English S."/>
            <person name="Carruthers M."/>
            <person name="Jennings E.C."/>
            <person name="Chiamaka E.L."/>
            <person name="Frigard R.A."/>
            <person name="Pippel M."/>
            <person name="Attardo G.M."/>
            <person name="Benoit J.B."/>
            <person name="Bornberg-Bauer E."/>
            <person name="Tobe S.S."/>
        </authorList>
    </citation>
    <scope>NUCLEOTIDE SEQUENCE</scope>
    <source>
        <strain evidence="9">Stay&amp;Tobe</strain>
    </source>
</reference>
<dbReference type="PANTHER" id="PTHR19139">
    <property type="entry name" value="AQUAPORIN TRANSPORTER"/>
    <property type="match status" value="1"/>
</dbReference>
<comment type="subcellular location">
    <subcellularLocation>
        <location evidence="1">Membrane</location>
        <topology evidence="1">Multi-pass membrane protein</topology>
    </subcellularLocation>
</comment>
<proteinExistence type="inferred from homology"/>
<dbReference type="InterPro" id="IPR034294">
    <property type="entry name" value="Aquaporin_transptr"/>
</dbReference>
<comment type="similarity">
    <text evidence="2 7">Belongs to the MIP/aquaporin (TC 1.A.8) family.</text>
</comment>
<evidence type="ECO:0000313" key="10">
    <source>
        <dbReference type="Proteomes" id="UP001233999"/>
    </source>
</evidence>
<evidence type="ECO:0000256" key="7">
    <source>
        <dbReference type="RuleBase" id="RU000477"/>
    </source>
</evidence>
<dbReference type="SUPFAM" id="SSF81338">
    <property type="entry name" value="Aquaporin-like"/>
    <property type="match status" value="1"/>
</dbReference>
<name>A0AAD7ZN26_DIPPU</name>
<dbReference type="PANTHER" id="PTHR19139:SF268">
    <property type="entry name" value="NEUROGENIC PROTEIN BIG BRAIN"/>
    <property type="match status" value="1"/>
</dbReference>
<keyword evidence="4 7" id="KW-0812">Transmembrane</keyword>
<feature type="transmembrane region" description="Helical" evidence="8">
    <location>
        <begin position="53"/>
        <end position="74"/>
    </location>
</feature>
<feature type="transmembrane region" description="Helical" evidence="8">
    <location>
        <begin position="135"/>
        <end position="156"/>
    </location>
</feature>
<dbReference type="Gene3D" id="1.20.1080.10">
    <property type="entry name" value="Glycerol uptake facilitator protein"/>
    <property type="match status" value="1"/>
</dbReference>
<feature type="transmembrane region" description="Helical" evidence="8">
    <location>
        <begin position="94"/>
        <end position="114"/>
    </location>
</feature>
<evidence type="ECO:0000256" key="4">
    <source>
        <dbReference type="ARBA" id="ARBA00022692"/>
    </source>
</evidence>
<dbReference type="GO" id="GO:0005886">
    <property type="term" value="C:plasma membrane"/>
    <property type="evidence" value="ECO:0007669"/>
    <property type="project" value="TreeGrafter"/>
</dbReference>
<keyword evidence="3 7" id="KW-0813">Transport</keyword>
<comment type="caution">
    <text evidence="9">The sequence shown here is derived from an EMBL/GenBank/DDBJ whole genome shotgun (WGS) entry which is preliminary data.</text>
</comment>
<organism evidence="9 10">
    <name type="scientific">Diploptera punctata</name>
    <name type="common">Pacific beetle cockroach</name>
    <dbReference type="NCBI Taxonomy" id="6984"/>
    <lineage>
        <taxon>Eukaryota</taxon>
        <taxon>Metazoa</taxon>
        <taxon>Ecdysozoa</taxon>
        <taxon>Arthropoda</taxon>
        <taxon>Hexapoda</taxon>
        <taxon>Insecta</taxon>
        <taxon>Pterygota</taxon>
        <taxon>Neoptera</taxon>
        <taxon>Polyneoptera</taxon>
        <taxon>Dictyoptera</taxon>
        <taxon>Blattodea</taxon>
        <taxon>Blaberoidea</taxon>
        <taxon>Blaberidae</taxon>
        <taxon>Diplopterinae</taxon>
        <taxon>Diploptera</taxon>
    </lineage>
</organism>
<dbReference type="PROSITE" id="PS00221">
    <property type="entry name" value="MIP"/>
    <property type="match status" value="1"/>
</dbReference>
<evidence type="ECO:0000256" key="8">
    <source>
        <dbReference type="SAM" id="Phobius"/>
    </source>
</evidence>
<dbReference type="AlphaFoldDB" id="A0AAD7ZN26"/>
<evidence type="ECO:0000256" key="5">
    <source>
        <dbReference type="ARBA" id="ARBA00022989"/>
    </source>
</evidence>
<protein>
    <recommendedName>
        <fullName evidence="11">Neurogenic protein big brain</fullName>
    </recommendedName>
</protein>
<dbReference type="GO" id="GO:0015250">
    <property type="term" value="F:water channel activity"/>
    <property type="evidence" value="ECO:0007669"/>
    <property type="project" value="TreeGrafter"/>
</dbReference>
<reference evidence="9" key="2">
    <citation type="submission" date="2023-05" db="EMBL/GenBank/DDBJ databases">
        <authorList>
            <person name="Fouks B."/>
        </authorList>
    </citation>
    <scope>NUCLEOTIDE SEQUENCE</scope>
    <source>
        <strain evidence="9">Stay&amp;Tobe</strain>
        <tissue evidence="9">Testes</tissue>
    </source>
</reference>
<evidence type="ECO:0000256" key="3">
    <source>
        <dbReference type="ARBA" id="ARBA00022448"/>
    </source>
</evidence>
<dbReference type="InterPro" id="IPR023271">
    <property type="entry name" value="Aquaporin-like"/>
</dbReference>
<evidence type="ECO:0000256" key="2">
    <source>
        <dbReference type="ARBA" id="ARBA00006175"/>
    </source>
</evidence>